<evidence type="ECO:0000313" key="4">
    <source>
        <dbReference type="Proteomes" id="UP000664521"/>
    </source>
</evidence>
<organism evidence="3 4">
    <name type="scientific">Heterodermia speciosa</name>
    <dbReference type="NCBI Taxonomy" id="116794"/>
    <lineage>
        <taxon>Eukaryota</taxon>
        <taxon>Fungi</taxon>
        <taxon>Dikarya</taxon>
        <taxon>Ascomycota</taxon>
        <taxon>Pezizomycotina</taxon>
        <taxon>Lecanoromycetes</taxon>
        <taxon>OSLEUM clade</taxon>
        <taxon>Lecanoromycetidae</taxon>
        <taxon>Caliciales</taxon>
        <taxon>Physciaceae</taxon>
        <taxon>Heterodermia</taxon>
    </lineage>
</organism>
<dbReference type="SUPFAM" id="SSF53098">
    <property type="entry name" value="Ribonuclease H-like"/>
    <property type="match status" value="1"/>
</dbReference>
<feature type="region of interest" description="Disordered" evidence="1">
    <location>
        <begin position="265"/>
        <end position="301"/>
    </location>
</feature>
<dbReference type="Gene3D" id="3.40.50.2300">
    <property type="match status" value="1"/>
</dbReference>
<dbReference type="GO" id="GO:0003723">
    <property type="term" value="F:RNA binding"/>
    <property type="evidence" value="ECO:0007669"/>
    <property type="project" value="InterPro"/>
</dbReference>
<feature type="domain" description="Piwi" evidence="2">
    <location>
        <begin position="666"/>
        <end position="835"/>
    </location>
</feature>
<dbReference type="InterPro" id="IPR012337">
    <property type="entry name" value="RNaseH-like_sf"/>
</dbReference>
<dbReference type="Proteomes" id="UP000664521">
    <property type="component" value="Unassembled WGS sequence"/>
</dbReference>
<evidence type="ECO:0000256" key="1">
    <source>
        <dbReference type="SAM" id="MobiDB-lite"/>
    </source>
</evidence>
<dbReference type="SUPFAM" id="SSF101690">
    <property type="entry name" value="PAZ domain"/>
    <property type="match status" value="1"/>
</dbReference>
<feature type="compositionally biased region" description="Low complexity" evidence="1">
    <location>
        <begin position="491"/>
        <end position="501"/>
    </location>
</feature>
<dbReference type="InterPro" id="IPR003165">
    <property type="entry name" value="Piwi"/>
</dbReference>
<dbReference type="InterPro" id="IPR036085">
    <property type="entry name" value="PAZ_dom_sf"/>
</dbReference>
<dbReference type="Pfam" id="PF02170">
    <property type="entry name" value="PAZ"/>
    <property type="match status" value="1"/>
</dbReference>
<comment type="caution">
    <text evidence="3">The sequence shown here is derived from an EMBL/GenBank/DDBJ whole genome shotgun (WGS) entry which is preliminary data.</text>
</comment>
<dbReference type="InterPro" id="IPR003100">
    <property type="entry name" value="PAZ_dom"/>
</dbReference>
<dbReference type="Gene3D" id="2.170.260.10">
    <property type="entry name" value="paz domain"/>
    <property type="match status" value="1"/>
</dbReference>
<dbReference type="SMART" id="SM00950">
    <property type="entry name" value="Piwi"/>
    <property type="match status" value="1"/>
</dbReference>
<protein>
    <recommendedName>
        <fullName evidence="2">Piwi domain-containing protein</fullName>
    </recommendedName>
</protein>
<evidence type="ECO:0000259" key="2">
    <source>
        <dbReference type="PROSITE" id="PS50822"/>
    </source>
</evidence>
<name>A0A8H3IF27_9LECA</name>
<feature type="region of interest" description="Disordered" evidence="1">
    <location>
        <begin position="758"/>
        <end position="787"/>
    </location>
</feature>
<dbReference type="Gene3D" id="3.30.420.10">
    <property type="entry name" value="Ribonuclease H-like superfamily/Ribonuclease H"/>
    <property type="match status" value="1"/>
</dbReference>
<feature type="compositionally biased region" description="Basic and acidic residues" evidence="1">
    <location>
        <begin position="764"/>
        <end position="782"/>
    </location>
</feature>
<dbReference type="AlphaFoldDB" id="A0A8H3IF27"/>
<dbReference type="OrthoDB" id="10252740at2759"/>
<gene>
    <name evidence="3" type="ORF">HETSPECPRED_005892</name>
</gene>
<dbReference type="Pfam" id="PF02171">
    <property type="entry name" value="Piwi"/>
    <property type="match status" value="2"/>
</dbReference>
<feature type="compositionally biased region" description="Basic residues" evidence="1">
    <location>
        <begin position="606"/>
        <end position="620"/>
    </location>
</feature>
<dbReference type="PANTHER" id="PTHR22891">
    <property type="entry name" value="EUKARYOTIC TRANSLATION INITIATION FACTOR 2C"/>
    <property type="match status" value="1"/>
</dbReference>
<dbReference type="PROSITE" id="PS50822">
    <property type="entry name" value="PIWI"/>
    <property type="match status" value="1"/>
</dbReference>
<keyword evidence="4" id="KW-1185">Reference proteome</keyword>
<proteinExistence type="predicted"/>
<feature type="region of interest" description="Disordered" evidence="1">
    <location>
        <begin position="485"/>
        <end position="519"/>
    </location>
</feature>
<accession>A0A8H3IF27</accession>
<dbReference type="InterPro" id="IPR036397">
    <property type="entry name" value="RNaseH_sf"/>
</dbReference>
<reference evidence="3" key="1">
    <citation type="submission" date="2021-03" db="EMBL/GenBank/DDBJ databases">
        <authorList>
            <person name="Tagirdzhanova G."/>
        </authorList>
    </citation>
    <scope>NUCLEOTIDE SEQUENCE</scope>
</reference>
<dbReference type="EMBL" id="CAJPDS010000039">
    <property type="protein sequence ID" value="CAF9925672.1"/>
    <property type="molecule type" value="Genomic_DNA"/>
</dbReference>
<evidence type="ECO:0000313" key="3">
    <source>
        <dbReference type="EMBL" id="CAF9925672.1"/>
    </source>
</evidence>
<feature type="region of interest" description="Disordered" evidence="1">
    <location>
        <begin position="595"/>
        <end position="645"/>
    </location>
</feature>
<dbReference type="CDD" id="cd02846">
    <property type="entry name" value="PAZ_argonaute_like"/>
    <property type="match status" value="1"/>
</dbReference>
<sequence length="884" mass="98644">MAKCPIICSANRLETPIAASLTIYKIGFLPITPPREQCRTFIQKLHESPNLQCLDKGYASDYTSSLLTIGNIQDAAREPLILPMPNPEKDGDDLLSLEQAPRSRLTFKGFQYSFQDAIKIASVPITPKNRSKFYSLPETSQTLKEQGLKLTRGYVMDVSNSEQQFKLKAESCTAVFFYPEMDLSQLVETFGITKYNAESLKILEKLLVGLKVRITYDEARKDNVKRIKNIGSPPRDIKFVKKDGNGSTDVVAHFEHRWGRKIEKPRLPTVNLGSSRDAKSSGDANRASIPRDAKGNGNTNKITAVYVPPELCIVMPNQLRRDELSDEQKQMVARLVKNWPKADINHTIHNGLNRIGSPSKLPESRVFDLQNRQNQIAISKCIRQSPMLSHKETYGNAGKSPTMKETTRNVINNAVVTRKNIESTTIESFQKILKDRGWNVEPINPQKFTVTDFSSGAIGNALRQAKEAGVEILLVVLPDRNTTNQENIVRSSGHSSLNRSSKNPSQRSDHPNSGLDPVDYATLKRSADTGIGIHTVCLKVANLTKYTDALEEKKILRNCANVAQKFNLKCGNINQTIANPKNSLTKSNTMVVGIHITPQMDPSPKKSNKPSKKNKRRAKQGKSPTKPSPPPNLRSQAGDIETPQELDTMITERLEKWKMENNGSLPTNILVYRSGAPEGQYESIIREELGSIERGCGQVYSKQSPVRPKISMVIVTKLRDSGFAAIEGDCQLGTFVEKALATAKEDFALQATIPIIQSKKRRSKAQEPRARTAKNGDPEKAAPTHTRPAHYVVVRNRMEVGIDVLETITHELCHAVGTTFHAVSVCAPIHYARLLCERSKSFSYETYNQARAPDNSNRAVFKGDPKMLSKIYDHMELKNTMFFV</sequence>